<dbReference type="SMART" id="SM00388">
    <property type="entry name" value="HisKA"/>
    <property type="match status" value="1"/>
</dbReference>
<dbReference type="Pfam" id="PF08447">
    <property type="entry name" value="PAS_3"/>
    <property type="match status" value="2"/>
</dbReference>
<accession>A0ABT6FL44</accession>
<feature type="domain" description="PAC" evidence="11">
    <location>
        <begin position="347"/>
        <end position="399"/>
    </location>
</feature>
<dbReference type="CDD" id="cd00130">
    <property type="entry name" value="PAS"/>
    <property type="match status" value="4"/>
</dbReference>
<dbReference type="Gene3D" id="3.30.450.20">
    <property type="entry name" value="PAS domain"/>
    <property type="match status" value="5"/>
</dbReference>
<dbReference type="InterPro" id="IPR005467">
    <property type="entry name" value="His_kinase_dom"/>
</dbReference>
<dbReference type="InterPro" id="IPR001789">
    <property type="entry name" value="Sig_transdc_resp-reg_receiver"/>
</dbReference>
<dbReference type="SUPFAM" id="SSF55874">
    <property type="entry name" value="ATPase domain of HSP90 chaperone/DNA topoisomerase II/histidine kinase"/>
    <property type="match status" value="1"/>
</dbReference>
<organism evidence="12 13">
    <name type="scientific">Paludisphaera mucosa</name>
    <dbReference type="NCBI Taxonomy" id="3030827"/>
    <lineage>
        <taxon>Bacteria</taxon>
        <taxon>Pseudomonadati</taxon>
        <taxon>Planctomycetota</taxon>
        <taxon>Planctomycetia</taxon>
        <taxon>Isosphaerales</taxon>
        <taxon>Isosphaeraceae</taxon>
        <taxon>Paludisphaera</taxon>
    </lineage>
</organism>
<dbReference type="PANTHER" id="PTHR43304">
    <property type="entry name" value="PHYTOCHROME-LIKE PROTEIN CPH1"/>
    <property type="match status" value="1"/>
</dbReference>
<dbReference type="InterPro" id="IPR011006">
    <property type="entry name" value="CheY-like_superfamily"/>
</dbReference>
<dbReference type="SMART" id="SM00387">
    <property type="entry name" value="HATPase_c"/>
    <property type="match status" value="1"/>
</dbReference>
<dbReference type="InterPro" id="IPR036890">
    <property type="entry name" value="HATPase_C_sf"/>
</dbReference>
<dbReference type="InterPro" id="IPR001610">
    <property type="entry name" value="PAC"/>
</dbReference>
<dbReference type="Pfam" id="PF08448">
    <property type="entry name" value="PAS_4"/>
    <property type="match status" value="2"/>
</dbReference>
<evidence type="ECO:0000256" key="6">
    <source>
        <dbReference type="PROSITE-ProRule" id="PRU00169"/>
    </source>
</evidence>
<dbReference type="InterPro" id="IPR052162">
    <property type="entry name" value="Sensor_kinase/Photoreceptor"/>
</dbReference>
<feature type="domain" description="PAC" evidence="11">
    <location>
        <begin position="475"/>
        <end position="530"/>
    </location>
</feature>
<dbReference type="InterPro" id="IPR013655">
    <property type="entry name" value="PAS_fold_3"/>
</dbReference>
<dbReference type="InterPro" id="IPR013656">
    <property type="entry name" value="PAS_4"/>
</dbReference>
<dbReference type="InterPro" id="IPR000700">
    <property type="entry name" value="PAS-assoc_C"/>
</dbReference>
<dbReference type="EMBL" id="JARRAG010000004">
    <property type="protein sequence ID" value="MDG3008234.1"/>
    <property type="molecule type" value="Genomic_DNA"/>
</dbReference>
<dbReference type="InterPro" id="IPR000014">
    <property type="entry name" value="PAS"/>
</dbReference>
<dbReference type="RefSeq" id="WP_277864561.1">
    <property type="nucleotide sequence ID" value="NZ_JARRAG010000004.1"/>
</dbReference>
<evidence type="ECO:0000256" key="5">
    <source>
        <dbReference type="ARBA" id="ARBA00022777"/>
    </source>
</evidence>
<keyword evidence="5" id="KW-0418">Kinase</keyword>
<dbReference type="InterPro" id="IPR003661">
    <property type="entry name" value="HisK_dim/P_dom"/>
</dbReference>
<dbReference type="SMART" id="SM00448">
    <property type="entry name" value="REC"/>
    <property type="match status" value="1"/>
</dbReference>
<evidence type="ECO:0000256" key="1">
    <source>
        <dbReference type="ARBA" id="ARBA00000085"/>
    </source>
</evidence>
<comment type="caution">
    <text evidence="12">The sequence shown here is derived from an EMBL/GenBank/DDBJ whole genome shotgun (WGS) entry which is preliminary data.</text>
</comment>
<keyword evidence="4" id="KW-0808">Transferase</keyword>
<dbReference type="InterPro" id="IPR004358">
    <property type="entry name" value="Sig_transdc_His_kin-like_C"/>
</dbReference>
<dbReference type="PANTHER" id="PTHR43304:SF1">
    <property type="entry name" value="PAC DOMAIN-CONTAINING PROTEIN"/>
    <property type="match status" value="1"/>
</dbReference>
<name>A0ABT6FL44_9BACT</name>
<feature type="domain" description="PAS" evidence="10">
    <location>
        <begin position="538"/>
        <end position="609"/>
    </location>
</feature>
<protein>
    <recommendedName>
        <fullName evidence="2">histidine kinase</fullName>
        <ecNumber evidence="2">2.7.13.3</ecNumber>
    </recommendedName>
</protein>
<evidence type="ECO:0000259" key="8">
    <source>
        <dbReference type="PROSITE" id="PS50109"/>
    </source>
</evidence>
<gene>
    <name evidence="12" type="ORF">PZE19_31085</name>
</gene>
<dbReference type="SUPFAM" id="SSF55781">
    <property type="entry name" value="GAF domain-like"/>
    <property type="match status" value="1"/>
</dbReference>
<dbReference type="NCBIfam" id="TIGR00229">
    <property type="entry name" value="sensory_box"/>
    <property type="match status" value="5"/>
</dbReference>
<dbReference type="Gene3D" id="3.30.450.40">
    <property type="match status" value="1"/>
</dbReference>
<evidence type="ECO:0000256" key="2">
    <source>
        <dbReference type="ARBA" id="ARBA00012438"/>
    </source>
</evidence>
<evidence type="ECO:0000256" key="7">
    <source>
        <dbReference type="SAM" id="MobiDB-lite"/>
    </source>
</evidence>
<comment type="catalytic activity">
    <reaction evidence="1">
        <text>ATP + protein L-histidine = ADP + protein N-phospho-L-histidine.</text>
        <dbReference type="EC" id="2.7.13.3"/>
    </reaction>
</comment>
<evidence type="ECO:0000256" key="3">
    <source>
        <dbReference type="ARBA" id="ARBA00022553"/>
    </source>
</evidence>
<feature type="region of interest" description="Disordered" evidence="7">
    <location>
        <begin position="1"/>
        <end position="25"/>
    </location>
</feature>
<evidence type="ECO:0000259" key="11">
    <source>
        <dbReference type="PROSITE" id="PS50113"/>
    </source>
</evidence>
<keyword evidence="13" id="KW-1185">Reference proteome</keyword>
<evidence type="ECO:0000313" key="12">
    <source>
        <dbReference type="EMBL" id="MDG3008234.1"/>
    </source>
</evidence>
<dbReference type="SUPFAM" id="SSF52172">
    <property type="entry name" value="CheY-like"/>
    <property type="match status" value="1"/>
</dbReference>
<sequence>MQPNQEEKPSPPPPGDEEWTRDSEEVRTSEARFRNLFRSMDQASCVVEILFDGSGKAVDFRFLEANPAFERHTGLKDVVDRTVRELAPGLEDFWFETYGRVAESGEPARFERISERLGGRWFHVDAFRLGGPDSRQVAIMFSDVSDRRRVEGELRQSEERHRSILESITDGFFAVDRDWRFTYVNPQFERILDQSAGDVLGESLWVLYPGLAESEFGEIYRRVAATRVAESATAHYADFDRWFEFNAYPAVDGLSVYFRDVTDRMLAEQALRASERRFRELADAAPAILWVTEPDGRCTFLSRGWHELTGQAEEEALGIGWVDALHPEDQVASGRAFLAANERRQMFRCEYRVRRPDGSYRWALDVGRPRFASDGSFLGFVGSVIDVHERKLAEEETRRLDARVNLALDSARLGTWNIDPATEALETDDRFRAIFGVAGDHCSYQDAVAIVHPDDRARVLEAILASTRPDDPQPYSLEYRVVHADGSVRWVYVEGRSNFTGEGSGRRLASFDGTIADVTEKKRAEDERRELTARIGLQARIFDTALSNSPDFIYTFDLAGRFTYINRALLALWGKTSDEAVGKNFFDLDYPIDLAARLQRQIQQVVATRAHVRDETPYTSAAGERRYDYIFVPVLAPDGTVEAVAGSTRDVTERTQAEEATRKRALQLQKLAEIATRVNAAHDVSSVVGVVTEEARLLIGARQAATCMVLGTHHPYPLNVVSTATNRSYAAEEPGILGADLYMVVNAENRPVRLTQDELEHDARWRILQKVALVKPSGGGWLAAPLLGRNGRNLGLLQLADKLDGEFTADDEAMLVQLSRLAAIAVENARLYQELRSNDARKDEFLAMLAHELRNPLAAIGNAVKVTTKSGLKEHIDWSMEVITRQMQHLSRLIDDLMDVSRITRGKIELRRSVMEITPILESAAATVRTLVDERKHTLELDVERAGLWADVDPTRMEQVVVNLLNNAAKYSDDGGRIRLSARSELDEVVVAVTDRGVGIPPEKIPEMFELFAQGDRSLARSEGGLGIGLTVVKKLVEMHGGTVTAHSAGAGEGSEFVIRLPRARWTPEASRSADAARAETGRKVRILVVDDNVDTAWGMAMLLELLGHQVATAHSGPAAIEAATATPPDFILLDIGLPGMSGYEVASRLRREACCKDVVIVAVSGYGQDEDRRRSKAAGFDHHLTKPLDHDALLALLAD</sequence>
<dbReference type="Gene3D" id="1.10.287.130">
    <property type="match status" value="1"/>
</dbReference>
<proteinExistence type="predicted"/>
<dbReference type="PROSITE" id="PS50110">
    <property type="entry name" value="RESPONSE_REGULATORY"/>
    <property type="match status" value="1"/>
</dbReference>
<feature type="domain" description="PAC" evidence="11">
    <location>
        <begin position="612"/>
        <end position="663"/>
    </location>
</feature>
<evidence type="ECO:0000256" key="4">
    <source>
        <dbReference type="ARBA" id="ARBA00022679"/>
    </source>
</evidence>
<dbReference type="Gene3D" id="3.40.50.2300">
    <property type="match status" value="1"/>
</dbReference>
<dbReference type="PROSITE" id="PS50112">
    <property type="entry name" value="PAS"/>
    <property type="match status" value="3"/>
</dbReference>
<dbReference type="Pfam" id="PF02518">
    <property type="entry name" value="HATPase_c"/>
    <property type="match status" value="1"/>
</dbReference>
<dbReference type="InterPro" id="IPR003018">
    <property type="entry name" value="GAF"/>
</dbReference>
<feature type="modified residue" description="4-aspartylphosphate" evidence="6">
    <location>
        <position position="1135"/>
    </location>
</feature>
<dbReference type="CDD" id="cd00082">
    <property type="entry name" value="HisKA"/>
    <property type="match status" value="1"/>
</dbReference>
<dbReference type="Pfam" id="PF00512">
    <property type="entry name" value="HisKA"/>
    <property type="match status" value="1"/>
</dbReference>
<dbReference type="InterPro" id="IPR003594">
    <property type="entry name" value="HATPase_dom"/>
</dbReference>
<dbReference type="InterPro" id="IPR035965">
    <property type="entry name" value="PAS-like_dom_sf"/>
</dbReference>
<dbReference type="Gene3D" id="2.10.70.100">
    <property type="match status" value="1"/>
</dbReference>
<dbReference type="EC" id="2.7.13.3" evidence="2"/>
<feature type="domain" description="Response regulatory" evidence="9">
    <location>
        <begin position="1086"/>
        <end position="1200"/>
    </location>
</feature>
<dbReference type="CDD" id="cd17580">
    <property type="entry name" value="REC_2_DhkD-like"/>
    <property type="match status" value="1"/>
</dbReference>
<dbReference type="Pfam" id="PF13188">
    <property type="entry name" value="PAS_8"/>
    <property type="match status" value="1"/>
</dbReference>
<reference evidence="12 13" key="1">
    <citation type="submission" date="2023-03" db="EMBL/GenBank/DDBJ databases">
        <title>Paludisphaera mucosa sp. nov. a novel planctomycete from northern fen.</title>
        <authorList>
            <person name="Ivanova A."/>
        </authorList>
    </citation>
    <scope>NUCLEOTIDE SEQUENCE [LARGE SCALE GENOMIC DNA]</scope>
    <source>
        <strain evidence="12 13">Pla2</strain>
    </source>
</reference>
<dbReference type="Pfam" id="PF13185">
    <property type="entry name" value="GAF_2"/>
    <property type="match status" value="1"/>
</dbReference>
<dbReference type="Gene3D" id="3.30.565.10">
    <property type="entry name" value="Histidine kinase-like ATPase, C-terminal domain"/>
    <property type="match status" value="1"/>
</dbReference>
<keyword evidence="3 6" id="KW-0597">Phosphoprotein</keyword>
<dbReference type="InterPro" id="IPR029016">
    <property type="entry name" value="GAF-like_dom_sf"/>
</dbReference>
<dbReference type="SMART" id="SM00086">
    <property type="entry name" value="PAC"/>
    <property type="match status" value="2"/>
</dbReference>
<dbReference type="CDD" id="cd00075">
    <property type="entry name" value="HATPase"/>
    <property type="match status" value="1"/>
</dbReference>
<dbReference type="SUPFAM" id="SSF55785">
    <property type="entry name" value="PYP-like sensor domain (PAS domain)"/>
    <property type="match status" value="5"/>
</dbReference>
<feature type="domain" description="PAS" evidence="10">
    <location>
        <begin position="274"/>
        <end position="330"/>
    </location>
</feature>
<evidence type="ECO:0000313" key="13">
    <source>
        <dbReference type="Proteomes" id="UP001216907"/>
    </source>
</evidence>
<dbReference type="PROSITE" id="PS50109">
    <property type="entry name" value="HIS_KIN"/>
    <property type="match status" value="1"/>
</dbReference>
<dbReference type="PRINTS" id="PR00344">
    <property type="entry name" value="BCTRLSENSOR"/>
</dbReference>
<feature type="domain" description="Histidine kinase" evidence="8">
    <location>
        <begin position="848"/>
        <end position="1065"/>
    </location>
</feature>
<dbReference type="PROSITE" id="PS50113">
    <property type="entry name" value="PAC"/>
    <property type="match status" value="3"/>
</dbReference>
<dbReference type="Pfam" id="PF00072">
    <property type="entry name" value="Response_reg"/>
    <property type="match status" value="1"/>
</dbReference>
<evidence type="ECO:0000259" key="10">
    <source>
        <dbReference type="PROSITE" id="PS50112"/>
    </source>
</evidence>
<feature type="domain" description="PAS" evidence="10">
    <location>
        <begin position="157"/>
        <end position="204"/>
    </location>
</feature>
<dbReference type="Proteomes" id="UP001216907">
    <property type="component" value="Unassembled WGS sequence"/>
</dbReference>
<evidence type="ECO:0000259" key="9">
    <source>
        <dbReference type="PROSITE" id="PS50110"/>
    </source>
</evidence>
<dbReference type="SMART" id="SM00091">
    <property type="entry name" value="PAS"/>
    <property type="match status" value="5"/>
</dbReference>
<dbReference type="SMART" id="SM00065">
    <property type="entry name" value="GAF"/>
    <property type="match status" value="1"/>
</dbReference>